<dbReference type="Proteomes" id="UP000659654">
    <property type="component" value="Unassembled WGS sequence"/>
</dbReference>
<reference evidence="3" key="1">
    <citation type="submission" date="2020-09" db="EMBL/GenBank/DDBJ databases">
        <authorList>
            <person name="Kikuchi T."/>
        </authorList>
    </citation>
    <scope>NUCLEOTIDE SEQUENCE</scope>
    <source>
        <strain evidence="3">Ka4C1</strain>
    </source>
</reference>
<accession>A0A7I8WN75</accession>
<keyword evidence="1" id="KW-0472">Membrane</keyword>
<dbReference type="InterPro" id="IPR006954">
    <property type="entry name" value="Mlt-10-like"/>
</dbReference>
<keyword evidence="2" id="KW-0732">Signal</keyword>
<feature type="transmembrane region" description="Helical" evidence="1">
    <location>
        <begin position="658"/>
        <end position="679"/>
    </location>
</feature>
<feature type="transmembrane region" description="Helical" evidence="1">
    <location>
        <begin position="699"/>
        <end position="720"/>
    </location>
</feature>
<evidence type="ECO:0000256" key="1">
    <source>
        <dbReference type="SAM" id="Phobius"/>
    </source>
</evidence>
<sequence>MLLRLLISLLFYTIILPQTQGFVRKTEANLDFDIQKAPGDKYYKAEVKDDDILDMYQKWVDTGLSSLMSAVANHKLKRQRKAVIQKYGECSSGATDIPKHAKCLTSLLKNEIKHEVKRRPRRRLQKYKKDDDSWTGGFRMAQKTNTAPLSRVRLQKYGSFRVKRSIATTVKSSDSYALSTNKGQLTPIGQIAKTLMESVKKLKGKTDIPKWQETVAKLRKNGAKRKKFADLVENDSEENMHQMQLGGLKEKILGRKNDMINEDLEEIMKSPKELKKFVEKKKIPKTKEEKIVEIVRNGLKLMYSLAGQNTTNFDEKNMKVVSPRFLGLVPEEKKEDEISLISPSLFSLHDEGEGIEKLTSLPNLLKGFSGQDQQLWLDVIMEAAGVNEESKRLEQDVKEIEMSKTRSLMTNITNLIDENGAPLYATKENVTEMGASPEYIELFERLHQNYTKDQLLQMNTTGYAVLNKHQIEMLYGPNSPHHDPKVYQRFMNMTEDQVHDRLHTEFEMMSQMERVKIDEKAFSKAQGVAHARRRKRQLLSGLILSPILLTNVVLSPLLASQPFILSPVVLSTLILSPSVFGAVVLSPWLFLPVVLSPRVLGSLILSPFAFSPLILSPFALHPAILSPGLFSPIILTPLLLLPLILSPQCFTPIILSPLCLAPVILTPMVGSPLVLSPFVLSPIIASPLGLGALVLSPYALSPVIFSPLIIFAVILSPSWLS</sequence>
<keyword evidence="4" id="KW-1185">Reference proteome</keyword>
<dbReference type="AlphaFoldDB" id="A0A7I8WN75"/>
<proteinExistence type="predicted"/>
<dbReference type="EMBL" id="CAJFCV020000002">
    <property type="protein sequence ID" value="CAG9092888.1"/>
    <property type="molecule type" value="Genomic_DNA"/>
</dbReference>
<dbReference type="PANTHER" id="PTHR21523:SF37">
    <property type="entry name" value="MLT-TEN (MLT-10) RELATED"/>
    <property type="match status" value="1"/>
</dbReference>
<dbReference type="OrthoDB" id="5917548at2759"/>
<dbReference type="PANTHER" id="PTHR21523">
    <property type="match status" value="1"/>
</dbReference>
<dbReference type="EMBL" id="CAJFDI010000002">
    <property type="protein sequence ID" value="CAD5213608.1"/>
    <property type="molecule type" value="Genomic_DNA"/>
</dbReference>
<name>A0A7I8WN75_BURXY</name>
<feature type="transmembrane region" description="Helical" evidence="1">
    <location>
        <begin position="629"/>
        <end position="646"/>
    </location>
</feature>
<feature type="signal peptide" evidence="2">
    <location>
        <begin position="1"/>
        <end position="21"/>
    </location>
</feature>
<dbReference type="Proteomes" id="UP000582659">
    <property type="component" value="Unassembled WGS sequence"/>
</dbReference>
<comment type="caution">
    <text evidence="3">The sequence shown here is derived from an EMBL/GenBank/DDBJ whole genome shotgun (WGS) entry which is preliminary data.</text>
</comment>
<feature type="transmembrane region" description="Helical" evidence="1">
    <location>
        <begin position="603"/>
        <end position="623"/>
    </location>
</feature>
<evidence type="ECO:0000256" key="2">
    <source>
        <dbReference type="SAM" id="SignalP"/>
    </source>
</evidence>
<evidence type="ECO:0000313" key="3">
    <source>
        <dbReference type="EMBL" id="CAD5213608.1"/>
    </source>
</evidence>
<protein>
    <submittedName>
        <fullName evidence="3">(pine wood nematode) hypothetical protein</fullName>
    </submittedName>
</protein>
<gene>
    <name evidence="3" type="ORF">BXYJ_LOCUS3115</name>
</gene>
<keyword evidence="1" id="KW-1133">Transmembrane helix</keyword>
<feature type="transmembrane region" description="Helical" evidence="1">
    <location>
        <begin position="564"/>
        <end position="591"/>
    </location>
</feature>
<feature type="chain" id="PRO_5035184935" evidence="2">
    <location>
        <begin position="22"/>
        <end position="721"/>
    </location>
</feature>
<organism evidence="3 4">
    <name type="scientific">Bursaphelenchus xylophilus</name>
    <name type="common">Pinewood nematode worm</name>
    <name type="synonym">Aphelenchoides xylophilus</name>
    <dbReference type="NCBI Taxonomy" id="6326"/>
    <lineage>
        <taxon>Eukaryota</taxon>
        <taxon>Metazoa</taxon>
        <taxon>Ecdysozoa</taxon>
        <taxon>Nematoda</taxon>
        <taxon>Chromadorea</taxon>
        <taxon>Rhabditida</taxon>
        <taxon>Tylenchina</taxon>
        <taxon>Tylenchomorpha</taxon>
        <taxon>Aphelenchoidea</taxon>
        <taxon>Aphelenchoididae</taxon>
        <taxon>Bursaphelenchus</taxon>
    </lineage>
</organism>
<evidence type="ECO:0000313" key="4">
    <source>
        <dbReference type="Proteomes" id="UP000659654"/>
    </source>
</evidence>
<dbReference type="Pfam" id="PF04870">
    <property type="entry name" value="Moulting_cycle"/>
    <property type="match status" value="1"/>
</dbReference>
<keyword evidence="1" id="KW-0812">Transmembrane</keyword>